<evidence type="ECO:0000256" key="8">
    <source>
        <dbReference type="ARBA" id="ARBA00022454"/>
    </source>
</evidence>
<evidence type="ECO:0000256" key="1">
    <source>
        <dbReference type="ARBA" id="ARBA00004123"/>
    </source>
</evidence>
<proteinExistence type="inferred from homology"/>
<dbReference type="Gene3D" id="1.10.4080.10">
    <property type="entry name" value="ADP-ribosylation/Crystallin J1"/>
    <property type="match status" value="1"/>
</dbReference>
<evidence type="ECO:0000256" key="23">
    <source>
        <dbReference type="ARBA" id="ARBA00043193"/>
    </source>
</evidence>
<gene>
    <name evidence="26" type="primary">Adprhl2_0</name>
    <name evidence="26" type="ORF">AVEN_240706_1</name>
</gene>
<feature type="binding site" evidence="25">
    <location>
        <position position="295"/>
    </location>
    <ligand>
        <name>Mg(2+)</name>
        <dbReference type="ChEBI" id="CHEBI:18420"/>
        <label>1</label>
    </ligand>
</feature>
<dbReference type="Proteomes" id="UP000499080">
    <property type="component" value="Unassembled WGS sequence"/>
</dbReference>
<evidence type="ECO:0000256" key="15">
    <source>
        <dbReference type="ARBA" id="ARBA00023204"/>
    </source>
</evidence>
<dbReference type="GO" id="GO:0046872">
    <property type="term" value="F:metal ion binding"/>
    <property type="evidence" value="ECO:0007669"/>
    <property type="project" value="UniProtKB-KW"/>
</dbReference>
<name>A0A4Y2KCV2_ARAVE</name>
<evidence type="ECO:0000256" key="5">
    <source>
        <dbReference type="ARBA" id="ARBA00010702"/>
    </source>
</evidence>
<keyword evidence="16" id="KW-0539">Nucleus</keyword>
<evidence type="ECO:0000256" key="22">
    <source>
        <dbReference type="ARBA" id="ARBA00043187"/>
    </source>
</evidence>
<reference evidence="26 27" key="1">
    <citation type="journal article" date="2019" name="Sci. Rep.">
        <title>Orb-weaving spider Araneus ventricosus genome elucidates the spidroin gene catalogue.</title>
        <authorList>
            <person name="Kono N."/>
            <person name="Nakamura H."/>
            <person name="Ohtoshi R."/>
            <person name="Moran D.A.P."/>
            <person name="Shinohara A."/>
            <person name="Yoshida Y."/>
            <person name="Fujiwara M."/>
            <person name="Mori M."/>
            <person name="Tomita M."/>
            <person name="Arakawa K."/>
        </authorList>
    </citation>
    <scope>NUCLEOTIDE SEQUENCE [LARGE SCALE GENOMIC DNA]</scope>
</reference>
<dbReference type="GO" id="GO:0005759">
    <property type="term" value="C:mitochondrial matrix"/>
    <property type="evidence" value="ECO:0007669"/>
    <property type="project" value="UniProtKB-SubCell"/>
</dbReference>
<dbReference type="InterPro" id="IPR050792">
    <property type="entry name" value="ADP-ribosylglycohydrolase"/>
</dbReference>
<dbReference type="GO" id="GO:0006281">
    <property type="term" value="P:DNA repair"/>
    <property type="evidence" value="ECO:0007669"/>
    <property type="project" value="UniProtKB-KW"/>
</dbReference>
<evidence type="ECO:0000256" key="18">
    <source>
        <dbReference type="ARBA" id="ARBA00042398"/>
    </source>
</evidence>
<dbReference type="OrthoDB" id="410104at2759"/>
<evidence type="ECO:0000256" key="17">
    <source>
        <dbReference type="ARBA" id="ARBA00041057"/>
    </source>
</evidence>
<evidence type="ECO:0000256" key="16">
    <source>
        <dbReference type="ARBA" id="ARBA00023242"/>
    </source>
</evidence>
<keyword evidence="15" id="KW-0234">DNA repair</keyword>
<dbReference type="Pfam" id="PF03747">
    <property type="entry name" value="ADP_ribosyl_GH"/>
    <property type="match status" value="1"/>
</dbReference>
<evidence type="ECO:0000256" key="24">
    <source>
        <dbReference type="ARBA" id="ARBA00049015"/>
    </source>
</evidence>
<dbReference type="EC" id="3.2.1.143" evidence="7"/>
<evidence type="ECO:0000256" key="2">
    <source>
        <dbReference type="ARBA" id="ARBA00004286"/>
    </source>
</evidence>
<dbReference type="InterPro" id="IPR005502">
    <property type="entry name" value="Ribosyl_crysJ1"/>
</dbReference>
<dbReference type="FunFam" id="1.10.4080.10:FF:000001">
    <property type="entry name" value="ADP-ribose glycohydrolase ARH3"/>
    <property type="match status" value="1"/>
</dbReference>
<keyword evidence="14" id="KW-0496">Mitochondrion</keyword>
<feature type="binding site" evidence="25">
    <location>
        <position position="63"/>
    </location>
    <ligand>
        <name>Mg(2+)</name>
        <dbReference type="ChEBI" id="CHEBI:18420"/>
        <label>1</label>
    </ligand>
</feature>
<accession>A0A4Y2KCV2</accession>
<feature type="binding site" evidence="25">
    <location>
        <position position="64"/>
    </location>
    <ligand>
        <name>Mg(2+)</name>
        <dbReference type="ChEBI" id="CHEBI:18420"/>
        <label>1</label>
    </ligand>
</feature>
<dbReference type="PANTHER" id="PTHR16222:SF24">
    <property type="entry name" value="ADP-RIBOSYLHYDROLASE ARH3"/>
    <property type="match status" value="1"/>
</dbReference>
<dbReference type="InterPro" id="IPR036705">
    <property type="entry name" value="Ribosyl_crysJ1_sf"/>
</dbReference>
<dbReference type="SUPFAM" id="SSF101478">
    <property type="entry name" value="ADP-ribosylglycohydrolase"/>
    <property type="match status" value="1"/>
</dbReference>
<comment type="subcellular location">
    <subcellularLocation>
        <location evidence="2">Chromosome</location>
    </subcellularLocation>
    <subcellularLocation>
        <location evidence="4">Cytoplasm</location>
    </subcellularLocation>
    <subcellularLocation>
        <location evidence="3">Mitochondrion matrix</location>
    </subcellularLocation>
    <subcellularLocation>
        <location evidence="1">Nucleus</location>
    </subcellularLocation>
</comment>
<evidence type="ECO:0000256" key="12">
    <source>
        <dbReference type="ARBA" id="ARBA00022801"/>
    </source>
</evidence>
<comment type="cofactor">
    <cofactor evidence="25">
        <name>Mg(2+)</name>
        <dbReference type="ChEBI" id="CHEBI:18420"/>
    </cofactor>
    <text evidence="25">Binds 2 magnesium ions per subunit.</text>
</comment>
<dbReference type="GO" id="GO:0004649">
    <property type="term" value="F:poly(ADP-ribose) glycohydrolase activity"/>
    <property type="evidence" value="ECO:0007669"/>
    <property type="project" value="UniProtKB-EC"/>
</dbReference>
<comment type="similarity">
    <text evidence="5">Belongs to the ADP-ribosylglycohydrolase family.</text>
</comment>
<keyword evidence="10 25" id="KW-0479">Metal-binding</keyword>
<dbReference type="EMBL" id="BGPR01004480">
    <property type="protein sequence ID" value="GBN00108.1"/>
    <property type="molecule type" value="Genomic_DNA"/>
</dbReference>
<keyword evidence="12 26" id="KW-0378">Hydrolase</keyword>
<evidence type="ECO:0000256" key="4">
    <source>
        <dbReference type="ARBA" id="ARBA00004496"/>
    </source>
</evidence>
<evidence type="ECO:0000256" key="7">
    <source>
        <dbReference type="ARBA" id="ARBA00012255"/>
    </source>
</evidence>
<feature type="binding site" evidence="25">
    <location>
        <position position="297"/>
    </location>
    <ligand>
        <name>Mg(2+)</name>
        <dbReference type="ChEBI" id="CHEBI:18420"/>
        <label>1</label>
    </ligand>
</feature>
<evidence type="ECO:0000256" key="11">
    <source>
        <dbReference type="ARBA" id="ARBA00022763"/>
    </source>
</evidence>
<keyword evidence="11" id="KW-0227">DNA damage</keyword>
<evidence type="ECO:0000256" key="3">
    <source>
        <dbReference type="ARBA" id="ARBA00004305"/>
    </source>
</evidence>
<evidence type="ECO:0000256" key="13">
    <source>
        <dbReference type="ARBA" id="ARBA00022842"/>
    </source>
</evidence>
<evidence type="ECO:0000256" key="10">
    <source>
        <dbReference type="ARBA" id="ARBA00022723"/>
    </source>
</evidence>
<evidence type="ECO:0000256" key="6">
    <source>
        <dbReference type="ARBA" id="ARBA00011245"/>
    </source>
</evidence>
<keyword evidence="9" id="KW-0963">Cytoplasm</keyword>
<comment type="catalytic activity">
    <reaction evidence="24">
        <text>alpha-NAD(+) + H2O = ADP-D-ribose + nicotinamide + H(+)</text>
        <dbReference type="Rhea" id="RHEA:68792"/>
        <dbReference type="ChEBI" id="CHEBI:15377"/>
        <dbReference type="ChEBI" id="CHEBI:15378"/>
        <dbReference type="ChEBI" id="CHEBI:17154"/>
        <dbReference type="ChEBI" id="CHEBI:57967"/>
        <dbReference type="ChEBI" id="CHEBI:77017"/>
    </reaction>
</comment>
<feature type="binding site" evidence="25">
    <location>
        <position position="62"/>
    </location>
    <ligand>
        <name>Mg(2+)</name>
        <dbReference type="ChEBI" id="CHEBI:18420"/>
        <label>1</label>
    </ligand>
</feature>
<evidence type="ECO:0000313" key="27">
    <source>
        <dbReference type="Proteomes" id="UP000499080"/>
    </source>
</evidence>
<keyword evidence="27" id="KW-1185">Reference proteome</keyword>
<evidence type="ECO:0000256" key="9">
    <source>
        <dbReference type="ARBA" id="ARBA00022490"/>
    </source>
</evidence>
<keyword evidence="8" id="KW-0158">Chromosome</keyword>
<dbReference type="GO" id="GO:0005694">
    <property type="term" value="C:chromosome"/>
    <property type="evidence" value="ECO:0007669"/>
    <property type="project" value="UniProtKB-SubCell"/>
</dbReference>
<evidence type="ECO:0000256" key="20">
    <source>
        <dbReference type="ARBA" id="ARBA00042722"/>
    </source>
</evidence>
<organism evidence="26 27">
    <name type="scientific">Araneus ventricosus</name>
    <name type="common">Orbweaver spider</name>
    <name type="synonym">Epeira ventricosa</name>
    <dbReference type="NCBI Taxonomy" id="182803"/>
    <lineage>
        <taxon>Eukaryota</taxon>
        <taxon>Metazoa</taxon>
        <taxon>Ecdysozoa</taxon>
        <taxon>Arthropoda</taxon>
        <taxon>Chelicerata</taxon>
        <taxon>Arachnida</taxon>
        <taxon>Araneae</taxon>
        <taxon>Araneomorphae</taxon>
        <taxon>Entelegynae</taxon>
        <taxon>Araneoidea</taxon>
        <taxon>Araneidae</taxon>
        <taxon>Araneus</taxon>
    </lineage>
</organism>
<dbReference type="GO" id="GO:0140290">
    <property type="term" value="P:peptidyl-serine ADP-deribosylation"/>
    <property type="evidence" value="ECO:0007669"/>
    <property type="project" value="UniProtKB-ARBA"/>
</dbReference>
<keyword evidence="13 25" id="KW-0460">Magnesium</keyword>
<evidence type="ECO:0000313" key="26">
    <source>
        <dbReference type="EMBL" id="GBN00108.1"/>
    </source>
</evidence>
<evidence type="ECO:0000256" key="19">
    <source>
        <dbReference type="ARBA" id="ARBA00042471"/>
    </source>
</evidence>
<sequence>MTSEISNSGLLSKFRGCMMGSLIGDCLGAPFEFDPPCMSKIILENYFSNLLTGGSIKMFPYTDDTCMTLSVARSLVENKKVNPKDLAKRFVDEYYSQPKRGYGMHVIDVFHALKETNFEDVFLPGKMQFNGSGSYGNGAAMRIAPIALFGHNKTDESLQRDVEECSRITHNHPNGYNGAILQCLAVKAALKSDSSKEFDPVDFISQLEKKMEAIEMKDNSPYCESLKKIKEIYLQDKEGISAKEIAECLGHDISAPKSVPTAIYSFLRGMNPISEFECLNPFARTIYFAISIGGDTDTIAGMAGSIAGAYYGIDAIPTELQERCEFKDEVDNLAYKLYDESQESTSCVLG</sequence>
<evidence type="ECO:0000256" key="25">
    <source>
        <dbReference type="PIRSR" id="PIRSR605502-1"/>
    </source>
</evidence>
<comment type="subunit">
    <text evidence="6">Monomer.</text>
</comment>
<evidence type="ECO:0000256" key="14">
    <source>
        <dbReference type="ARBA" id="ARBA00023128"/>
    </source>
</evidence>
<feature type="binding site" evidence="25">
    <location>
        <position position="298"/>
    </location>
    <ligand>
        <name>Mg(2+)</name>
        <dbReference type="ChEBI" id="CHEBI:18420"/>
        <label>1</label>
    </ligand>
</feature>
<dbReference type="GO" id="GO:0005634">
    <property type="term" value="C:nucleus"/>
    <property type="evidence" value="ECO:0007669"/>
    <property type="project" value="UniProtKB-SubCell"/>
</dbReference>
<comment type="caution">
    <text evidence="26">The sequence shown here is derived from an EMBL/GenBank/DDBJ whole genome shotgun (WGS) entry which is preliminary data.</text>
</comment>
<dbReference type="AlphaFoldDB" id="A0A4Y2KCV2"/>
<evidence type="ECO:0000256" key="21">
    <source>
        <dbReference type="ARBA" id="ARBA00042850"/>
    </source>
</evidence>
<protein>
    <recommendedName>
        <fullName evidence="17">ADP-ribosylhydrolase ARH3</fullName>
        <ecNumber evidence="7">3.2.1.143</ecNumber>
    </recommendedName>
    <alternativeName>
        <fullName evidence="18">ADP-ribose glycohydrolase ARH3</fullName>
    </alternativeName>
    <alternativeName>
        <fullName evidence="19">ADP-ribosylhydrolase 3</fullName>
    </alternativeName>
    <alternativeName>
        <fullName evidence="22">O-acetyl-ADP-ribose deacetylase ARH3</fullName>
    </alternativeName>
    <alternativeName>
        <fullName evidence="23">Poly(ADP-ribose) glycohydrolase ARH3</fullName>
    </alternativeName>
    <alternativeName>
        <fullName evidence="21">[Protein ADP-ribosylarginine] hydrolase-like protein 2</fullName>
    </alternativeName>
    <alternativeName>
        <fullName evidence="20">[Protein ADP-ribosylserine] hydrolase</fullName>
    </alternativeName>
</protein>
<dbReference type="PANTHER" id="PTHR16222">
    <property type="entry name" value="ADP-RIBOSYLGLYCOHYDROLASE"/>
    <property type="match status" value="1"/>
</dbReference>